<name>A0ABX3ME22_9XANT</name>
<sequence>MLVAVKCLLQELILLAGNTLLLIRDAFSTLSMTHRIYILLQISRVLGNVISHFRHGLLLASCKK</sequence>
<accession>A0ABX3ME22</accession>
<protein>
    <submittedName>
        <fullName evidence="1">Uncharacterized protein</fullName>
    </submittedName>
</protein>
<proteinExistence type="predicted"/>
<evidence type="ECO:0000313" key="1">
    <source>
        <dbReference type="EMBL" id="OOX18747.1"/>
    </source>
</evidence>
<organism evidence="1 2">
    <name type="scientific">Xanthomonas axonopodis pv. cajani</name>
    <dbReference type="NCBI Taxonomy" id="487827"/>
    <lineage>
        <taxon>Bacteria</taxon>
        <taxon>Pseudomonadati</taxon>
        <taxon>Pseudomonadota</taxon>
        <taxon>Gammaproteobacteria</taxon>
        <taxon>Lysobacterales</taxon>
        <taxon>Lysobacteraceae</taxon>
        <taxon>Xanthomonas</taxon>
    </lineage>
</organism>
<gene>
    <name evidence="1" type="ORF">Xcaj_22855</name>
</gene>
<evidence type="ECO:0000313" key="2">
    <source>
        <dbReference type="Proteomes" id="UP000191089"/>
    </source>
</evidence>
<reference evidence="1 2" key="1">
    <citation type="submission" date="2015-12" db="EMBL/GenBank/DDBJ databases">
        <authorList>
            <person name="Bansal K."/>
            <person name="Midha S."/>
            <person name="Patil P.B."/>
        </authorList>
    </citation>
    <scope>NUCLEOTIDE SEQUENCE [LARGE SCALE GENOMIC DNA]</scope>
    <source>
        <strain evidence="1 2">LMG558</strain>
    </source>
</reference>
<dbReference type="Proteomes" id="UP000191089">
    <property type="component" value="Unassembled WGS sequence"/>
</dbReference>
<dbReference type="EMBL" id="LOKQ01000106">
    <property type="protein sequence ID" value="OOX18747.1"/>
    <property type="molecule type" value="Genomic_DNA"/>
</dbReference>
<comment type="caution">
    <text evidence="1">The sequence shown here is derived from an EMBL/GenBank/DDBJ whole genome shotgun (WGS) entry which is preliminary data.</text>
</comment>
<keyword evidence="2" id="KW-1185">Reference proteome</keyword>